<dbReference type="AlphaFoldDB" id="A0A495SAS5"/>
<gene>
    <name evidence="1" type="ORF">BCF58_2818</name>
</gene>
<sequence length="201" mass="23569">MKKFFTFLFLFIVSFYFSQQTEGLRMIKKKYDLELENLIVQYKQDIANKAYRKKLKEITRIKDNAVKELEIKRNAEYLEELLKIKTDELNRVFDVSKLQVIDERGEIMPRYSKGNNVFKEELANNFYSEAVKGKGKISCELSFVIERDGSIVNVKGTGENESFNKQAELALYLILDTWEPGRLDGRTVKCRMRVPLTLNLN</sequence>
<dbReference type="Gene3D" id="3.30.1150.10">
    <property type="match status" value="1"/>
</dbReference>
<protein>
    <recommendedName>
        <fullName evidence="3">TonB-like protein</fullName>
    </recommendedName>
</protein>
<comment type="caution">
    <text evidence="1">The sequence shown here is derived from an EMBL/GenBank/DDBJ whole genome shotgun (WGS) entry which is preliminary data.</text>
</comment>
<dbReference type="OrthoDB" id="1255723at2"/>
<name>A0A495SAS5_9FLAO</name>
<proteinExistence type="predicted"/>
<evidence type="ECO:0000313" key="2">
    <source>
        <dbReference type="Proteomes" id="UP000272428"/>
    </source>
</evidence>
<keyword evidence="2" id="KW-1185">Reference proteome</keyword>
<accession>A0A495SAS5</accession>
<organism evidence="1 2">
    <name type="scientific">Chryseobacterium defluvii</name>
    <dbReference type="NCBI Taxonomy" id="160396"/>
    <lineage>
        <taxon>Bacteria</taxon>
        <taxon>Pseudomonadati</taxon>
        <taxon>Bacteroidota</taxon>
        <taxon>Flavobacteriia</taxon>
        <taxon>Flavobacteriales</taxon>
        <taxon>Weeksellaceae</taxon>
        <taxon>Chryseobacterium group</taxon>
        <taxon>Chryseobacterium</taxon>
    </lineage>
</organism>
<reference evidence="1 2" key="1">
    <citation type="submission" date="2018-10" db="EMBL/GenBank/DDBJ databases">
        <title>Genomic Encyclopedia of Archaeal and Bacterial Type Strains, Phase II (KMG-II): from individual species to whole genera.</title>
        <authorList>
            <person name="Goeker M."/>
        </authorList>
    </citation>
    <scope>NUCLEOTIDE SEQUENCE [LARGE SCALE GENOMIC DNA]</scope>
    <source>
        <strain evidence="1 2">DSM 14219</strain>
    </source>
</reference>
<dbReference type="EMBL" id="RBXB01000003">
    <property type="protein sequence ID" value="RKS96394.1"/>
    <property type="molecule type" value="Genomic_DNA"/>
</dbReference>
<dbReference type="RefSeq" id="WP_121462400.1">
    <property type="nucleotide sequence ID" value="NZ_RBXB01000003.1"/>
</dbReference>
<dbReference type="Proteomes" id="UP000272428">
    <property type="component" value="Unassembled WGS sequence"/>
</dbReference>
<evidence type="ECO:0008006" key="3">
    <source>
        <dbReference type="Google" id="ProtNLM"/>
    </source>
</evidence>
<evidence type="ECO:0000313" key="1">
    <source>
        <dbReference type="EMBL" id="RKS96394.1"/>
    </source>
</evidence>